<keyword evidence="3" id="KW-0808">Transferase</keyword>
<comment type="cofactor">
    <cofactor evidence="1">
        <name>pyridoxal 5'-phosphate</name>
        <dbReference type="ChEBI" id="CHEBI:597326"/>
    </cofactor>
</comment>
<proteinExistence type="inferred from homology"/>
<dbReference type="GO" id="GO:0046512">
    <property type="term" value="P:sphingosine biosynthetic process"/>
    <property type="evidence" value="ECO:0007669"/>
    <property type="project" value="TreeGrafter"/>
</dbReference>
<dbReference type="Gene3D" id="3.40.640.10">
    <property type="entry name" value="Type I PLP-dependent aspartate aminotransferase-like (Major domain)"/>
    <property type="match status" value="1"/>
</dbReference>
<evidence type="ECO:0000256" key="6">
    <source>
        <dbReference type="SAM" id="MobiDB-lite"/>
    </source>
</evidence>
<name>A0A1I7XPZ0_HETBA</name>
<dbReference type="SUPFAM" id="SSF53383">
    <property type="entry name" value="PLP-dependent transferases"/>
    <property type="match status" value="1"/>
</dbReference>
<dbReference type="GO" id="GO:0005783">
    <property type="term" value="C:endoplasmic reticulum"/>
    <property type="evidence" value="ECO:0007669"/>
    <property type="project" value="TreeGrafter"/>
</dbReference>
<keyword evidence="7" id="KW-1185">Reference proteome</keyword>
<evidence type="ECO:0000256" key="1">
    <source>
        <dbReference type="ARBA" id="ARBA00001933"/>
    </source>
</evidence>
<sequence length="524" mass="59840">MVTLLRNDEFDYRNILTFLDEGSRSSNSSRVFSSNPEKDFTPVRRFAFALNILKITVFHIEQLKKKLVPASQNLGITLIYKYNGPQRHQGFWKAFKNLIRELKKFNSDDVLTILTTIHKRATAPGAGLYMPTDETMRYLGCIYLKRIFRLQQIRDSCIRTAHLILGQLELGHWERFSLFMIALCADINYGIADQASAMRDAYSLLAEFLTKVDRRFPQSMIEFPLVEPLSQRVNSSNAPGCNRVLELLQLSEEQLNKARIDDEISRFREEIFSQVNVVKEADIDMGVIVDRLDEVDELSSNTSLIKTASASFEFENQLTPLGSFNSSSQVIPTSYNRSKLTSVDSAIETDFEPVYYSTPERVTIRKKKKRKLPVDRQSEGGNTPSHSNEAKFQHPYSNVRVQSTTQLTTISVFIMLKSIMDITSNMFYLFLIYKLFQERAKKTIFKYGVGSCGPRGFYGTVDVHLDLEAELANYGFATVASAIPAYAKKGDVIFVDKGMYINIILNNHGFNYYAKYSCFKVLII</sequence>
<dbReference type="InterPro" id="IPR015424">
    <property type="entry name" value="PyrdxlP-dep_Trfase"/>
</dbReference>
<reference evidence="8" key="1">
    <citation type="submission" date="2016-11" db="UniProtKB">
        <authorList>
            <consortium name="WormBaseParasite"/>
        </authorList>
    </citation>
    <scope>IDENTIFICATION</scope>
</reference>
<evidence type="ECO:0000313" key="7">
    <source>
        <dbReference type="Proteomes" id="UP000095283"/>
    </source>
</evidence>
<organism evidence="7 8">
    <name type="scientific">Heterorhabditis bacteriophora</name>
    <name type="common">Entomopathogenic nematode worm</name>
    <dbReference type="NCBI Taxonomy" id="37862"/>
    <lineage>
        <taxon>Eukaryota</taxon>
        <taxon>Metazoa</taxon>
        <taxon>Ecdysozoa</taxon>
        <taxon>Nematoda</taxon>
        <taxon>Chromadorea</taxon>
        <taxon>Rhabditida</taxon>
        <taxon>Rhabditina</taxon>
        <taxon>Rhabditomorpha</taxon>
        <taxon>Strongyloidea</taxon>
        <taxon>Heterorhabditidae</taxon>
        <taxon>Heterorhabditis</taxon>
    </lineage>
</organism>
<dbReference type="AlphaFoldDB" id="A0A1I7XPZ0"/>
<dbReference type="InterPro" id="IPR015421">
    <property type="entry name" value="PyrdxlP-dep_Trfase_major"/>
</dbReference>
<accession>A0A1I7XPZ0</accession>
<dbReference type="InterPro" id="IPR050087">
    <property type="entry name" value="AON_synthase_class-II"/>
</dbReference>
<keyword evidence="5" id="KW-0012">Acyltransferase</keyword>
<dbReference type="GO" id="GO:0016020">
    <property type="term" value="C:membrane"/>
    <property type="evidence" value="ECO:0007669"/>
    <property type="project" value="GOC"/>
</dbReference>
<feature type="region of interest" description="Disordered" evidence="6">
    <location>
        <begin position="366"/>
        <end position="393"/>
    </location>
</feature>
<dbReference type="WBParaSite" id="Hba_19545">
    <property type="protein sequence ID" value="Hba_19545"/>
    <property type="gene ID" value="Hba_19545"/>
</dbReference>
<evidence type="ECO:0000313" key="8">
    <source>
        <dbReference type="WBParaSite" id="Hba_19545"/>
    </source>
</evidence>
<comment type="similarity">
    <text evidence="2">Belongs to the class-II pyridoxal-phosphate-dependent aminotransferase family.</text>
</comment>
<protein>
    <submittedName>
        <fullName evidence="8">Macro domain-containing protein</fullName>
    </submittedName>
</protein>
<dbReference type="PANTHER" id="PTHR13693">
    <property type="entry name" value="CLASS II AMINOTRANSFERASE/8-AMINO-7-OXONONANOATE SYNTHASE"/>
    <property type="match status" value="1"/>
</dbReference>
<evidence type="ECO:0000256" key="5">
    <source>
        <dbReference type="ARBA" id="ARBA00023315"/>
    </source>
</evidence>
<evidence type="ECO:0000256" key="3">
    <source>
        <dbReference type="ARBA" id="ARBA00022679"/>
    </source>
</evidence>
<evidence type="ECO:0000256" key="4">
    <source>
        <dbReference type="ARBA" id="ARBA00022898"/>
    </source>
</evidence>
<dbReference type="Proteomes" id="UP000095283">
    <property type="component" value="Unplaced"/>
</dbReference>
<dbReference type="GO" id="GO:0046513">
    <property type="term" value="P:ceramide biosynthetic process"/>
    <property type="evidence" value="ECO:0007669"/>
    <property type="project" value="TreeGrafter"/>
</dbReference>
<dbReference type="PANTHER" id="PTHR13693:SF2">
    <property type="entry name" value="SERINE PALMITOYLTRANSFERASE 1"/>
    <property type="match status" value="1"/>
</dbReference>
<evidence type="ECO:0000256" key="2">
    <source>
        <dbReference type="ARBA" id="ARBA00008392"/>
    </source>
</evidence>
<keyword evidence="4" id="KW-0663">Pyridoxal phosphate</keyword>
<dbReference type="GO" id="GO:0004758">
    <property type="term" value="F:serine C-palmitoyltransferase activity"/>
    <property type="evidence" value="ECO:0007669"/>
    <property type="project" value="TreeGrafter"/>
</dbReference>